<keyword evidence="3" id="KW-1185">Reference proteome</keyword>
<dbReference type="EMBL" id="CM035410">
    <property type="protein sequence ID" value="KAH7437016.1"/>
    <property type="molecule type" value="Genomic_DNA"/>
</dbReference>
<gene>
    <name evidence="2" type="ORF">KP509_05G052800</name>
</gene>
<feature type="compositionally biased region" description="Low complexity" evidence="1">
    <location>
        <begin position="15"/>
        <end position="35"/>
    </location>
</feature>
<evidence type="ECO:0000313" key="3">
    <source>
        <dbReference type="Proteomes" id="UP000825935"/>
    </source>
</evidence>
<organism evidence="2 3">
    <name type="scientific">Ceratopteris richardii</name>
    <name type="common">Triangle waterfern</name>
    <dbReference type="NCBI Taxonomy" id="49495"/>
    <lineage>
        <taxon>Eukaryota</taxon>
        <taxon>Viridiplantae</taxon>
        <taxon>Streptophyta</taxon>
        <taxon>Embryophyta</taxon>
        <taxon>Tracheophyta</taxon>
        <taxon>Polypodiopsida</taxon>
        <taxon>Polypodiidae</taxon>
        <taxon>Polypodiales</taxon>
        <taxon>Pteridineae</taxon>
        <taxon>Pteridaceae</taxon>
        <taxon>Parkerioideae</taxon>
        <taxon>Ceratopteris</taxon>
    </lineage>
</organism>
<reference evidence="2" key="1">
    <citation type="submission" date="2021-08" db="EMBL/GenBank/DDBJ databases">
        <title>WGS assembly of Ceratopteris richardii.</title>
        <authorList>
            <person name="Marchant D.B."/>
            <person name="Chen G."/>
            <person name="Jenkins J."/>
            <person name="Shu S."/>
            <person name="Leebens-Mack J."/>
            <person name="Grimwood J."/>
            <person name="Schmutz J."/>
            <person name="Soltis P."/>
            <person name="Soltis D."/>
            <person name="Chen Z.-H."/>
        </authorList>
    </citation>
    <scope>NUCLEOTIDE SEQUENCE</scope>
    <source>
        <strain evidence="2">Whitten #5841</strain>
        <tissue evidence="2">Leaf</tissue>
    </source>
</reference>
<comment type="caution">
    <text evidence="2">The sequence shown here is derived from an EMBL/GenBank/DDBJ whole genome shotgun (WGS) entry which is preliminary data.</text>
</comment>
<accession>A0A8T2UT05</accession>
<proteinExistence type="predicted"/>
<evidence type="ECO:0000256" key="1">
    <source>
        <dbReference type="SAM" id="MobiDB-lite"/>
    </source>
</evidence>
<name>A0A8T2UT05_CERRI</name>
<sequence length="178" mass="19492">MIFTAKTSTHRCSCSHLSDVSGSSFSSTSSSSSSSHMASLDEIGNGYAYTTYSPMTRNLHPHLARSSFGSPFCLTPRHSSCFHAWQGEGTERIQLDYVSRLKLRVFSSSSFLLILLAKIKRSCLRSRNGESDQIGGRSQPSVGVDMTDVAYKGRCSHGETFPNAVDDCIDYIRRSATA</sequence>
<feature type="region of interest" description="Disordered" evidence="1">
    <location>
        <begin position="13"/>
        <end position="35"/>
    </location>
</feature>
<dbReference type="Proteomes" id="UP000825935">
    <property type="component" value="Chromosome 5"/>
</dbReference>
<protein>
    <submittedName>
        <fullName evidence="2">Uncharacterized protein</fullName>
    </submittedName>
</protein>
<evidence type="ECO:0000313" key="2">
    <source>
        <dbReference type="EMBL" id="KAH7437016.1"/>
    </source>
</evidence>
<dbReference type="AlphaFoldDB" id="A0A8T2UT05"/>